<sequence>MAGYARKEERVAFEFYCELSYMETSIVDGTADPSYHLLKIVKELKETIAKESKRTTRLLTKQGKHIGKLIITCDGHGKALKQIMDEKLKESPSGTGILRLVACTSSWESNDECLVYHNGRILNGKLDFGLEDDEVLEWSEVRQEELGAPFTYGTHDENYAACETPWTTKRNGVLWSRTCCGTYIFADDLNKREQLVADEHCMETREMLHSLMPGQPAKQDVIDMVVGKMTHHKDSNRWFLPTIFLLRKADYRIVDYIRERYMGKFDDVSKVYVPLVRNQH</sequence>
<organism evidence="1 2">
    <name type="scientific">Stylosanthes scabra</name>
    <dbReference type="NCBI Taxonomy" id="79078"/>
    <lineage>
        <taxon>Eukaryota</taxon>
        <taxon>Viridiplantae</taxon>
        <taxon>Streptophyta</taxon>
        <taxon>Embryophyta</taxon>
        <taxon>Tracheophyta</taxon>
        <taxon>Spermatophyta</taxon>
        <taxon>Magnoliopsida</taxon>
        <taxon>eudicotyledons</taxon>
        <taxon>Gunneridae</taxon>
        <taxon>Pentapetalae</taxon>
        <taxon>rosids</taxon>
        <taxon>fabids</taxon>
        <taxon>Fabales</taxon>
        <taxon>Fabaceae</taxon>
        <taxon>Papilionoideae</taxon>
        <taxon>50 kb inversion clade</taxon>
        <taxon>dalbergioids sensu lato</taxon>
        <taxon>Dalbergieae</taxon>
        <taxon>Pterocarpus clade</taxon>
        <taxon>Stylosanthes</taxon>
    </lineage>
</organism>
<evidence type="ECO:0000313" key="2">
    <source>
        <dbReference type="Proteomes" id="UP001341840"/>
    </source>
</evidence>
<gene>
    <name evidence="1" type="ORF">PIB30_048941</name>
</gene>
<name>A0ABU6ZFX4_9FABA</name>
<keyword evidence="2" id="KW-1185">Reference proteome</keyword>
<reference evidence="1 2" key="1">
    <citation type="journal article" date="2023" name="Plants (Basel)">
        <title>Bridging the Gap: Combining Genomics and Transcriptomics Approaches to Understand Stylosanthes scabra, an Orphan Legume from the Brazilian Caatinga.</title>
        <authorList>
            <person name="Ferreira-Neto J.R.C."/>
            <person name="da Silva M.D."/>
            <person name="Binneck E."/>
            <person name="de Melo N.F."/>
            <person name="da Silva R.H."/>
            <person name="de Melo A.L.T.M."/>
            <person name="Pandolfi V."/>
            <person name="Bustamante F.O."/>
            <person name="Brasileiro-Vidal A.C."/>
            <person name="Benko-Iseppon A.M."/>
        </authorList>
    </citation>
    <scope>NUCLEOTIDE SEQUENCE [LARGE SCALE GENOMIC DNA]</scope>
    <source>
        <tissue evidence="1">Leaves</tissue>
    </source>
</reference>
<evidence type="ECO:0000313" key="1">
    <source>
        <dbReference type="EMBL" id="MED6220867.1"/>
    </source>
</evidence>
<comment type="caution">
    <text evidence="1">The sequence shown here is derived from an EMBL/GenBank/DDBJ whole genome shotgun (WGS) entry which is preliminary data.</text>
</comment>
<dbReference type="EMBL" id="JASCZI010272185">
    <property type="protein sequence ID" value="MED6220867.1"/>
    <property type="molecule type" value="Genomic_DNA"/>
</dbReference>
<proteinExistence type="predicted"/>
<protein>
    <submittedName>
        <fullName evidence="1">Uncharacterized protein</fullName>
    </submittedName>
</protein>
<dbReference type="Proteomes" id="UP001341840">
    <property type="component" value="Unassembled WGS sequence"/>
</dbReference>
<accession>A0ABU6ZFX4</accession>